<dbReference type="GeneTree" id="ENSGT01030000235480"/>
<proteinExistence type="predicted"/>
<dbReference type="AlphaFoldDB" id="A0A8C8A9L7"/>
<sequence>ISILSVMRSKNRGSIYESLILIYELDRRLRNDPQPTSEGNYNEKVTGEESHHNVCIPVQKPDEMLQAPETRFEASLKLTFQSVVQRAKGQRSCHGFPPYGSAKGGGQRAGRDVSGLHKSPVVGGESASQRALVQSQDEVQQPEEHEEVTQVEDEDVAVVQALSTVEGKQAPRRGANAGDVGLTEVLRQRNFFKLTFAAGI</sequence>
<organism evidence="1 2">
    <name type="scientific">Oryzias sinensis</name>
    <name type="common">Chinese medaka</name>
    <dbReference type="NCBI Taxonomy" id="183150"/>
    <lineage>
        <taxon>Eukaryota</taxon>
        <taxon>Metazoa</taxon>
        <taxon>Chordata</taxon>
        <taxon>Craniata</taxon>
        <taxon>Vertebrata</taxon>
        <taxon>Euteleostomi</taxon>
        <taxon>Actinopterygii</taxon>
        <taxon>Neopterygii</taxon>
        <taxon>Teleostei</taxon>
        <taxon>Neoteleostei</taxon>
        <taxon>Acanthomorphata</taxon>
        <taxon>Ovalentaria</taxon>
        <taxon>Atherinomorphae</taxon>
        <taxon>Beloniformes</taxon>
        <taxon>Adrianichthyidae</taxon>
        <taxon>Oryziinae</taxon>
        <taxon>Oryzias</taxon>
    </lineage>
</organism>
<protein>
    <submittedName>
        <fullName evidence="1">Uncharacterized protein</fullName>
    </submittedName>
</protein>
<accession>A0A8C8A9L7</accession>
<evidence type="ECO:0000313" key="2">
    <source>
        <dbReference type="Proteomes" id="UP000694383"/>
    </source>
</evidence>
<name>A0A8C8A9L7_9TELE</name>
<reference evidence="1" key="2">
    <citation type="submission" date="2025-09" db="UniProtKB">
        <authorList>
            <consortium name="Ensembl"/>
        </authorList>
    </citation>
    <scope>IDENTIFICATION</scope>
</reference>
<dbReference type="Proteomes" id="UP000694383">
    <property type="component" value="Unplaced"/>
</dbReference>
<reference evidence="1" key="1">
    <citation type="submission" date="2025-08" db="UniProtKB">
        <authorList>
            <consortium name="Ensembl"/>
        </authorList>
    </citation>
    <scope>IDENTIFICATION</scope>
</reference>
<dbReference type="Ensembl" id="ENSOSIT00000054361.1">
    <property type="protein sequence ID" value="ENSOSIP00000051779.1"/>
    <property type="gene ID" value="ENSOSIG00000023955.1"/>
</dbReference>
<keyword evidence="2" id="KW-1185">Reference proteome</keyword>
<evidence type="ECO:0000313" key="1">
    <source>
        <dbReference type="Ensembl" id="ENSOSIP00000051779.1"/>
    </source>
</evidence>